<gene>
    <name evidence="3" type="ORF">CRG98_049390</name>
</gene>
<keyword evidence="4" id="KW-1185">Reference proteome</keyword>
<dbReference type="PANTHER" id="PTHR36766:SF40">
    <property type="entry name" value="DISEASE RESISTANCE PROTEIN RGA3"/>
    <property type="match status" value="1"/>
</dbReference>
<dbReference type="InterPro" id="IPR027417">
    <property type="entry name" value="P-loop_NTPase"/>
</dbReference>
<evidence type="ECO:0000259" key="2">
    <source>
        <dbReference type="Pfam" id="PF00931"/>
    </source>
</evidence>
<dbReference type="EMBL" id="PGOL01039183">
    <property type="protein sequence ID" value="PKI18336.1"/>
    <property type="molecule type" value="Genomic_DNA"/>
</dbReference>
<dbReference type="Proteomes" id="UP000233551">
    <property type="component" value="Unassembled WGS sequence"/>
</dbReference>
<reference evidence="3 4" key="1">
    <citation type="submission" date="2017-11" db="EMBL/GenBank/DDBJ databases">
        <title>De-novo sequencing of pomegranate (Punica granatum L.) genome.</title>
        <authorList>
            <person name="Akparov Z."/>
            <person name="Amiraslanov A."/>
            <person name="Hajiyeva S."/>
            <person name="Abbasov M."/>
            <person name="Kaur K."/>
            <person name="Hamwieh A."/>
            <person name="Solovyev V."/>
            <person name="Salamov A."/>
            <person name="Braich B."/>
            <person name="Kosarev P."/>
            <person name="Mahmoud A."/>
            <person name="Hajiyev E."/>
            <person name="Babayeva S."/>
            <person name="Izzatullayeva V."/>
            <person name="Mammadov A."/>
            <person name="Mammadov A."/>
            <person name="Sharifova S."/>
            <person name="Ojaghi J."/>
            <person name="Eynullazada K."/>
            <person name="Bayramov B."/>
            <person name="Abdulazimova A."/>
            <person name="Shahmuradov I."/>
        </authorList>
    </citation>
    <scope>NUCLEOTIDE SEQUENCE [LARGE SCALE GENOMIC DNA]</scope>
    <source>
        <strain evidence="4">cv. AG2017</strain>
        <tissue evidence="3">Leaf</tissue>
    </source>
</reference>
<proteinExistence type="predicted"/>
<dbReference type="GO" id="GO:0006952">
    <property type="term" value="P:defense response"/>
    <property type="evidence" value="ECO:0007669"/>
    <property type="project" value="UniProtKB-KW"/>
</dbReference>
<evidence type="ECO:0000256" key="1">
    <source>
        <dbReference type="ARBA" id="ARBA00022821"/>
    </source>
</evidence>
<dbReference type="Gene3D" id="3.40.50.300">
    <property type="entry name" value="P-loop containing nucleotide triphosphate hydrolases"/>
    <property type="match status" value="1"/>
</dbReference>
<dbReference type="InterPro" id="IPR002182">
    <property type="entry name" value="NB-ARC"/>
</dbReference>
<protein>
    <recommendedName>
        <fullName evidence="2">NB-ARC domain-containing protein</fullName>
    </recommendedName>
</protein>
<evidence type="ECO:0000313" key="3">
    <source>
        <dbReference type="EMBL" id="PKI18336.1"/>
    </source>
</evidence>
<dbReference type="Pfam" id="PF00931">
    <property type="entry name" value="NB-ARC"/>
    <property type="match status" value="1"/>
</dbReference>
<dbReference type="GO" id="GO:0043531">
    <property type="term" value="F:ADP binding"/>
    <property type="evidence" value="ECO:0007669"/>
    <property type="project" value="InterPro"/>
</dbReference>
<sequence length="89" mass="9870">MSRQKDVLDLIELSYILPTTSIPVHESDVVGRVDDKEGIVSILLSNHIVDEDSIKVIGIVGVPGVGKTTLAQLVYNDNRMGEHFDLRVW</sequence>
<evidence type="ECO:0000313" key="4">
    <source>
        <dbReference type="Proteomes" id="UP000233551"/>
    </source>
</evidence>
<dbReference type="SUPFAM" id="SSF52540">
    <property type="entry name" value="P-loop containing nucleoside triphosphate hydrolases"/>
    <property type="match status" value="1"/>
</dbReference>
<accession>A0A2I0HEU9</accession>
<dbReference type="STRING" id="22663.A0A2I0HEU9"/>
<feature type="domain" description="NB-ARC" evidence="2">
    <location>
        <begin position="45"/>
        <end position="89"/>
    </location>
</feature>
<organism evidence="3 4">
    <name type="scientific">Punica granatum</name>
    <name type="common">Pomegranate</name>
    <dbReference type="NCBI Taxonomy" id="22663"/>
    <lineage>
        <taxon>Eukaryota</taxon>
        <taxon>Viridiplantae</taxon>
        <taxon>Streptophyta</taxon>
        <taxon>Embryophyta</taxon>
        <taxon>Tracheophyta</taxon>
        <taxon>Spermatophyta</taxon>
        <taxon>Magnoliopsida</taxon>
        <taxon>eudicotyledons</taxon>
        <taxon>Gunneridae</taxon>
        <taxon>Pentapetalae</taxon>
        <taxon>rosids</taxon>
        <taxon>malvids</taxon>
        <taxon>Myrtales</taxon>
        <taxon>Lythraceae</taxon>
        <taxon>Punica</taxon>
    </lineage>
</organism>
<name>A0A2I0HEU9_PUNGR</name>
<dbReference type="AlphaFoldDB" id="A0A2I0HEU9"/>
<comment type="caution">
    <text evidence="3">The sequence shown here is derived from an EMBL/GenBank/DDBJ whole genome shotgun (WGS) entry which is preliminary data.</text>
</comment>
<keyword evidence="1" id="KW-0611">Plant defense</keyword>
<feature type="non-terminal residue" evidence="3">
    <location>
        <position position="89"/>
    </location>
</feature>
<dbReference type="PANTHER" id="PTHR36766">
    <property type="entry name" value="PLANT BROAD-SPECTRUM MILDEW RESISTANCE PROTEIN RPW8"/>
    <property type="match status" value="1"/>
</dbReference>